<evidence type="ECO:0000256" key="5">
    <source>
        <dbReference type="ARBA" id="ARBA00023163"/>
    </source>
</evidence>
<dbReference type="InterPro" id="IPR001789">
    <property type="entry name" value="Sig_transdc_resp-reg_receiver"/>
</dbReference>
<sequence>MDKRILIIDDEEDFCFFVKENLEAISNYEIITANKGKKGIQIARKEKPDLILLDITMPGIDGFEVLKRLKGNEKTQNIPVIMFTAKDEDEAKIKASGLYCEDYLVKPVEKLVLRAKIHKVLSLRI</sequence>
<dbReference type="AlphaFoldDB" id="X1NEK6"/>
<protein>
    <recommendedName>
        <fullName evidence="6">Response regulatory domain-containing protein</fullName>
    </recommendedName>
</protein>
<feature type="domain" description="Response regulatory" evidence="6">
    <location>
        <begin position="4"/>
        <end position="121"/>
    </location>
</feature>
<dbReference type="PANTHER" id="PTHR44591">
    <property type="entry name" value="STRESS RESPONSE REGULATOR PROTEIN 1"/>
    <property type="match status" value="1"/>
</dbReference>
<proteinExistence type="predicted"/>
<evidence type="ECO:0000256" key="1">
    <source>
        <dbReference type="ARBA" id="ARBA00022553"/>
    </source>
</evidence>
<evidence type="ECO:0000256" key="4">
    <source>
        <dbReference type="ARBA" id="ARBA00023125"/>
    </source>
</evidence>
<dbReference type="EMBL" id="BARV01021578">
    <property type="protein sequence ID" value="GAI25245.1"/>
    <property type="molecule type" value="Genomic_DNA"/>
</dbReference>
<dbReference type="PROSITE" id="PS50110">
    <property type="entry name" value="RESPONSE_REGULATORY"/>
    <property type="match status" value="1"/>
</dbReference>
<dbReference type="GO" id="GO:0003677">
    <property type="term" value="F:DNA binding"/>
    <property type="evidence" value="ECO:0007669"/>
    <property type="project" value="UniProtKB-KW"/>
</dbReference>
<dbReference type="GO" id="GO:0000160">
    <property type="term" value="P:phosphorelay signal transduction system"/>
    <property type="evidence" value="ECO:0007669"/>
    <property type="project" value="UniProtKB-KW"/>
</dbReference>
<name>X1NEK6_9ZZZZ</name>
<reference evidence="7" key="1">
    <citation type="journal article" date="2014" name="Front. Microbiol.">
        <title>High frequency of phylogenetically diverse reductive dehalogenase-homologous genes in deep subseafloor sedimentary metagenomes.</title>
        <authorList>
            <person name="Kawai M."/>
            <person name="Futagami T."/>
            <person name="Toyoda A."/>
            <person name="Takaki Y."/>
            <person name="Nishi S."/>
            <person name="Hori S."/>
            <person name="Arai W."/>
            <person name="Tsubouchi T."/>
            <person name="Morono Y."/>
            <person name="Uchiyama I."/>
            <person name="Ito T."/>
            <person name="Fujiyama A."/>
            <person name="Inagaki F."/>
            <person name="Takami H."/>
        </authorList>
    </citation>
    <scope>NUCLEOTIDE SEQUENCE</scope>
    <source>
        <strain evidence="7">Expedition CK06-06</strain>
    </source>
</reference>
<keyword evidence="1" id="KW-0597">Phosphoprotein</keyword>
<evidence type="ECO:0000259" key="6">
    <source>
        <dbReference type="PROSITE" id="PS50110"/>
    </source>
</evidence>
<dbReference type="SUPFAM" id="SSF52172">
    <property type="entry name" value="CheY-like"/>
    <property type="match status" value="1"/>
</dbReference>
<dbReference type="InterPro" id="IPR011006">
    <property type="entry name" value="CheY-like_superfamily"/>
</dbReference>
<keyword evidence="3" id="KW-0805">Transcription regulation</keyword>
<keyword evidence="2" id="KW-0902">Two-component regulatory system</keyword>
<dbReference type="PANTHER" id="PTHR44591:SF3">
    <property type="entry name" value="RESPONSE REGULATORY DOMAIN-CONTAINING PROTEIN"/>
    <property type="match status" value="1"/>
</dbReference>
<evidence type="ECO:0000256" key="3">
    <source>
        <dbReference type="ARBA" id="ARBA00023015"/>
    </source>
</evidence>
<comment type="caution">
    <text evidence="7">The sequence shown here is derived from an EMBL/GenBank/DDBJ whole genome shotgun (WGS) entry which is preliminary data.</text>
</comment>
<gene>
    <name evidence="7" type="ORF">S06H3_35723</name>
</gene>
<dbReference type="InterPro" id="IPR050595">
    <property type="entry name" value="Bact_response_regulator"/>
</dbReference>
<organism evidence="7">
    <name type="scientific">marine sediment metagenome</name>
    <dbReference type="NCBI Taxonomy" id="412755"/>
    <lineage>
        <taxon>unclassified sequences</taxon>
        <taxon>metagenomes</taxon>
        <taxon>ecological metagenomes</taxon>
    </lineage>
</organism>
<keyword evidence="5" id="KW-0804">Transcription</keyword>
<dbReference type="Pfam" id="PF00072">
    <property type="entry name" value="Response_reg"/>
    <property type="match status" value="1"/>
</dbReference>
<keyword evidence="4" id="KW-0238">DNA-binding</keyword>
<evidence type="ECO:0000256" key="2">
    <source>
        <dbReference type="ARBA" id="ARBA00023012"/>
    </source>
</evidence>
<evidence type="ECO:0000313" key="7">
    <source>
        <dbReference type="EMBL" id="GAI25245.1"/>
    </source>
</evidence>
<accession>X1NEK6</accession>
<dbReference type="Gene3D" id="3.40.50.2300">
    <property type="match status" value="1"/>
</dbReference>
<dbReference type="SMART" id="SM00448">
    <property type="entry name" value="REC"/>
    <property type="match status" value="1"/>
</dbReference>
<dbReference type="FunFam" id="3.40.50.2300:FF:000001">
    <property type="entry name" value="DNA-binding response regulator PhoB"/>
    <property type="match status" value="1"/>
</dbReference>